<dbReference type="Proteomes" id="UP000030651">
    <property type="component" value="Unassembled WGS sequence"/>
</dbReference>
<sequence>MSLAHRRNRRLEPYHRPSSDGRGRGFDEGVYQTAPQLFVHPSETVNGGNLRVPQMTPTSQIREPARARDTSSQDDAATPEEVRQRLQCDFMGAANSLAAAIVELHDLSEFLTDSCFDDLRIGAMLSQFVFRETARLRDVEKHLSYALYHLVPTPLDIDFCLGCTVQKRIAEIREDHGRLAAGPLLRVQDPRAHPGDYMVASDDDAQTGPLAEGEVRGRSEHETGWVGVSEQEIKSEDEAPFHH</sequence>
<evidence type="ECO:0000313" key="3">
    <source>
        <dbReference type="Proteomes" id="UP000030651"/>
    </source>
</evidence>
<accession>W3XCQ6</accession>
<dbReference type="HOGENOM" id="CLU_1142906_0_0_1"/>
<dbReference type="RefSeq" id="XP_007832531.1">
    <property type="nucleotide sequence ID" value="XM_007834340.1"/>
</dbReference>
<feature type="compositionally biased region" description="Basic and acidic residues" evidence="1">
    <location>
        <begin position="10"/>
        <end position="27"/>
    </location>
</feature>
<dbReference type="GeneID" id="19270772"/>
<evidence type="ECO:0000313" key="2">
    <source>
        <dbReference type="EMBL" id="ETS83883.1"/>
    </source>
</evidence>
<feature type="compositionally biased region" description="Basic and acidic residues" evidence="1">
    <location>
        <begin position="213"/>
        <end position="223"/>
    </location>
</feature>
<feature type="region of interest" description="Disordered" evidence="1">
    <location>
        <begin position="1"/>
        <end position="28"/>
    </location>
</feature>
<reference evidence="3" key="1">
    <citation type="journal article" date="2015" name="BMC Genomics">
        <title>Genomic and transcriptomic analysis of the endophytic fungus Pestalotiopsis fici reveals its lifestyle and high potential for synthesis of natural products.</title>
        <authorList>
            <person name="Wang X."/>
            <person name="Zhang X."/>
            <person name="Liu L."/>
            <person name="Xiang M."/>
            <person name="Wang W."/>
            <person name="Sun X."/>
            <person name="Che Y."/>
            <person name="Guo L."/>
            <person name="Liu G."/>
            <person name="Guo L."/>
            <person name="Wang C."/>
            <person name="Yin W.B."/>
            <person name="Stadler M."/>
            <person name="Zhang X."/>
            <person name="Liu X."/>
        </authorList>
    </citation>
    <scope>NUCLEOTIDE SEQUENCE [LARGE SCALE GENOMIC DNA]</scope>
    <source>
        <strain evidence="3">W106-1 / CGMCC3.15140</strain>
    </source>
</reference>
<gene>
    <name evidence="2" type="ORF">PFICI_05759</name>
</gene>
<feature type="region of interest" description="Disordered" evidence="1">
    <location>
        <begin position="190"/>
        <end position="243"/>
    </location>
</feature>
<keyword evidence="3" id="KW-1185">Reference proteome</keyword>
<feature type="region of interest" description="Disordered" evidence="1">
    <location>
        <begin position="42"/>
        <end position="81"/>
    </location>
</feature>
<proteinExistence type="predicted"/>
<dbReference type="KEGG" id="pfy:PFICI_05759"/>
<name>W3XCQ6_PESFW</name>
<dbReference type="InParanoid" id="W3XCQ6"/>
<dbReference type="AlphaFoldDB" id="W3XCQ6"/>
<protein>
    <submittedName>
        <fullName evidence="2">Uncharacterized protein</fullName>
    </submittedName>
</protein>
<dbReference type="OrthoDB" id="10496916at2759"/>
<dbReference type="EMBL" id="KI912111">
    <property type="protein sequence ID" value="ETS83883.1"/>
    <property type="molecule type" value="Genomic_DNA"/>
</dbReference>
<organism evidence="2 3">
    <name type="scientific">Pestalotiopsis fici (strain W106-1 / CGMCC3.15140)</name>
    <dbReference type="NCBI Taxonomy" id="1229662"/>
    <lineage>
        <taxon>Eukaryota</taxon>
        <taxon>Fungi</taxon>
        <taxon>Dikarya</taxon>
        <taxon>Ascomycota</taxon>
        <taxon>Pezizomycotina</taxon>
        <taxon>Sordariomycetes</taxon>
        <taxon>Xylariomycetidae</taxon>
        <taxon>Amphisphaeriales</taxon>
        <taxon>Sporocadaceae</taxon>
        <taxon>Pestalotiopsis</taxon>
    </lineage>
</organism>
<evidence type="ECO:0000256" key="1">
    <source>
        <dbReference type="SAM" id="MobiDB-lite"/>
    </source>
</evidence>
<feature type="compositionally biased region" description="Basic and acidic residues" evidence="1">
    <location>
        <begin position="231"/>
        <end position="243"/>
    </location>
</feature>